<evidence type="ECO:0000256" key="1">
    <source>
        <dbReference type="ARBA" id="ARBA00000185"/>
    </source>
</evidence>
<dbReference type="EC" id="5.6.2.2" evidence="3"/>
<keyword evidence="4" id="KW-0547">Nucleotide-binding</keyword>
<accession>A0A9D4NRW3</accession>
<dbReference type="GO" id="GO:0000819">
    <property type="term" value="P:sister chromatid segregation"/>
    <property type="evidence" value="ECO:0007669"/>
    <property type="project" value="TreeGrafter"/>
</dbReference>
<comment type="cofactor">
    <cofactor evidence="2">
        <name>Mg(2+)</name>
        <dbReference type="ChEBI" id="CHEBI:18420"/>
    </cofactor>
</comment>
<comment type="caution">
    <text evidence="10">The sequence shown here is derived from an EMBL/GenBank/DDBJ whole genome shotgun (WGS) entry which is preliminary data.</text>
</comment>
<dbReference type="GO" id="GO:0000712">
    <property type="term" value="P:resolution of meiotic recombination intermediates"/>
    <property type="evidence" value="ECO:0007669"/>
    <property type="project" value="TreeGrafter"/>
</dbReference>
<evidence type="ECO:0000256" key="8">
    <source>
        <dbReference type="ARBA" id="ARBA00023235"/>
    </source>
</evidence>
<evidence type="ECO:0000256" key="6">
    <source>
        <dbReference type="ARBA" id="ARBA00023029"/>
    </source>
</evidence>
<dbReference type="PANTHER" id="PTHR10169:SF38">
    <property type="entry name" value="DNA TOPOISOMERASE 2"/>
    <property type="match status" value="1"/>
</dbReference>
<dbReference type="SUPFAM" id="SSF56719">
    <property type="entry name" value="Type II DNA topoisomerase"/>
    <property type="match status" value="1"/>
</dbReference>
<keyword evidence="8" id="KW-0413">Isomerase</keyword>
<dbReference type="GO" id="GO:0005524">
    <property type="term" value="F:ATP binding"/>
    <property type="evidence" value="ECO:0007669"/>
    <property type="project" value="UniProtKB-KW"/>
</dbReference>
<reference evidence="10" key="2">
    <citation type="journal article" date="2021" name="World Allergy Organ. J.">
        <title>Chromosome-level assembly of Dermatophagoides farinae genome and transcriptome reveals two novel allergens Der f 37 and Der f 39.</title>
        <authorList>
            <person name="Chen J."/>
            <person name="Cai Z."/>
            <person name="Fan D."/>
            <person name="Hu J."/>
            <person name="Hou Y."/>
            <person name="He Y."/>
            <person name="Zhang Z."/>
            <person name="Zhao Z."/>
            <person name="Gao P."/>
            <person name="Hu W."/>
            <person name="Sun J."/>
            <person name="Li J."/>
            <person name="Ji K."/>
        </authorList>
    </citation>
    <scope>NUCLEOTIDE SEQUENCE</scope>
    <source>
        <strain evidence="10">JKM2019</strain>
    </source>
</reference>
<gene>
    <name evidence="10" type="ORF">HUG17_7540</name>
</gene>
<dbReference type="Pfam" id="PF00521">
    <property type="entry name" value="DNA_topoisoIV"/>
    <property type="match status" value="1"/>
</dbReference>
<comment type="catalytic activity">
    <reaction evidence="1">
        <text>ATP-dependent breakage, passage and rejoining of double-stranded DNA.</text>
        <dbReference type="EC" id="5.6.2.2"/>
    </reaction>
</comment>
<protein>
    <recommendedName>
        <fullName evidence="3">DNA topoisomerase (ATP-hydrolyzing)</fullName>
        <ecNumber evidence="3">5.6.2.2</ecNumber>
    </recommendedName>
</protein>
<dbReference type="InterPro" id="IPR002205">
    <property type="entry name" value="Topo_IIA_dom_A"/>
</dbReference>
<dbReference type="GO" id="GO:0005634">
    <property type="term" value="C:nucleus"/>
    <property type="evidence" value="ECO:0007669"/>
    <property type="project" value="TreeGrafter"/>
</dbReference>
<keyword evidence="5" id="KW-0067">ATP-binding</keyword>
<sequence length="102" mass="12080">MSFGFYSKIPNFNPREIVNNIRCLLRGKEEVQLMKPYYKKYTGTIERIKDEYQHFVINASKSESESSVSLIPEYGNDNKFHCPWPRCGKNSLKWENILNTRI</sequence>
<dbReference type="InterPro" id="IPR013758">
    <property type="entry name" value="Topo_IIA_A/C_ab"/>
</dbReference>
<dbReference type="Gene3D" id="3.30.1360.40">
    <property type="match status" value="1"/>
</dbReference>
<dbReference type="EMBL" id="SDOV01000009">
    <property type="protein sequence ID" value="KAH7637334.1"/>
    <property type="molecule type" value="Genomic_DNA"/>
</dbReference>
<name>A0A9D4NRW3_DERFA</name>
<evidence type="ECO:0000256" key="5">
    <source>
        <dbReference type="ARBA" id="ARBA00022840"/>
    </source>
</evidence>
<keyword evidence="6" id="KW-0799">Topoisomerase</keyword>
<evidence type="ECO:0000256" key="7">
    <source>
        <dbReference type="ARBA" id="ARBA00023125"/>
    </source>
</evidence>
<evidence type="ECO:0000259" key="9">
    <source>
        <dbReference type="Pfam" id="PF00521"/>
    </source>
</evidence>
<keyword evidence="7" id="KW-0238">DNA-binding</keyword>
<organism evidence="10">
    <name type="scientific">Dermatophagoides farinae</name>
    <name type="common">American house dust mite</name>
    <dbReference type="NCBI Taxonomy" id="6954"/>
    <lineage>
        <taxon>Eukaryota</taxon>
        <taxon>Metazoa</taxon>
        <taxon>Ecdysozoa</taxon>
        <taxon>Arthropoda</taxon>
        <taxon>Chelicerata</taxon>
        <taxon>Arachnida</taxon>
        <taxon>Acari</taxon>
        <taxon>Acariformes</taxon>
        <taxon>Sarcoptiformes</taxon>
        <taxon>Astigmata</taxon>
        <taxon>Psoroptidia</taxon>
        <taxon>Analgoidea</taxon>
        <taxon>Pyroglyphidae</taxon>
        <taxon>Dermatophagoidinae</taxon>
        <taxon>Dermatophagoides</taxon>
    </lineage>
</organism>
<dbReference type="GO" id="GO:0003677">
    <property type="term" value="F:DNA binding"/>
    <property type="evidence" value="ECO:0007669"/>
    <property type="project" value="UniProtKB-KW"/>
</dbReference>
<feature type="domain" description="Topo IIA-type catalytic" evidence="9">
    <location>
        <begin position="3"/>
        <end position="55"/>
    </location>
</feature>
<dbReference type="InterPro" id="IPR013760">
    <property type="entry name" value="Topo_IIA-like_dom_sf"/>
</dbReference>
<dbReference type="Gene3D" id="3.90.199.10">
    <property type="entry name" value="Topoisomerase II, domain 5"/>
    <property type="match status" value="1"/>
</dbReference>
<dbReference type="InterPro" id="IPR050634">
    <property type="entry name" value="DNA_Topoisomerase_II"/>
</dbReference>
<evidence type="ECO:0000256" key="2">
    <source>
        <dbReference type="ARBA" id="ARBA00001946"/>
    </source>
</evidence>
<evidence type="ECO:0000256" key="4">
    <source>
        <dbReference type="ARBA" id="ARBA00022741"/>
    </source>
</evidence>
<dbReference type="GO" id="GO:0003918">
    <property type="term" value="F:DNA topoisomerase type II (double strand cut, ATP-hydrolyzing) activity"/>
    <property type="evidence" value="ECO:0007669"/>
    <property type="project" value="UniProtKB-EC"/>
</dbReference>
<dbReference type="AlphaFoldDB" id="A0A9D4NRW3"/>
<evidence type="ECO:0000313" key="10">
    <source>
        <dbReference type="EMBL" id="KAH7637334.1"/>
    </source>
</evidence>
<evidence type="ECO:0000256" key="3">
    <source>
        <dbReference type="ARBA" id="ARBA00012895"/>
    </source>
</evidence>
<dbReference type="Proteomes" id="UP000828236">
    <property type="component" value="Unassembled WGS sequence"/>
</dbReference>
<dbReference type="PANTHER" id="PTHR10169">
    <property type="entry name" value="DNA TOPOISOMERASE/GYRASE"/>
    <property type="match status" value="1"/>
</dbReference>
<reference evidence="10" key="1">
    <citation type="submission" date="2020-06" db="EMBL/GenBank/DDBJ databases">
        <authorList>
            <person name="Ji K."/>
            <person name="Li J."/>
        </authorList>
    </citation>
    <scope>NUCLEOTIDE SEQUENCE</scope>
    <source>
        <strain evidence="10">JKM2019</strain>
        <tissue evidence="10">Whole body</tissue>
    </source>
</reference>
<dbReference type="GO" id="GO:0006265">
    <property type="term" value="P:DNA topological change"/>
    <property type="evidence" value="ECO:0007669"/>
    <property type="project" value="InterPro"/>
</dbReference>
<proteinExistence type="predicted"/>